<evidence type="ECO:0000256" key="7">
    <source>
        <dbReference type="ARBA" id="ARBA00022982"/>
    </source>
</evidence>
<feature type="domain" description="DOMON" evidence="15">
    <location>
        <begin position="48"/>
        <end position="162"/>
    </location>
</feature>
<feature type="transmembrane region" description="Helical" evidence="13">
    <location>
        <begin position="241"/>
        <end position="267"/>
    </location>
</feature>
<evidence type="ECO:0000256" key="13">
    <source>
        <dbReference type="SAM" id="Phobius"/>
    </source>
</evidence>
<feature type="binding site" description="axial binding residue" evidence="12">
    <location>
        <position position="246"/>
    </location>
    <ligand>
        <name>heme b</name>
        <dbReference type="ChEBI" id="CHEBI:60344"/>
        <label>1</label>
    </ligand>
    <ligandPart>
        <name>Fe</name>
        <dbReference type="ChEBI" id="CHEBI:18248"/>
    </ligandPart>
</feature>
<dbReference type="PIRSF" id="PIRSF037471">
    <property type="entry name" value="UCP037471"/>
    <property type="match status" value="1"/>
</dbReference>
<evidence type="ECO:0000256" key="2">
    <source>
        <dbReference type="ARBA" id="ARBA00022448"/>
    </source>
</evidence>
<feature type="signal peptide" evidence="14">
    <location>
        <begin position="1"/>
        <end position="21"/>
    </location>
</feature>
<keyword evidence="9 11" id="KW-0472">Membrane</keyword>
<evidence type="ECO:0000256" key="10">
    <source>
        <dbReference type="ARBA" id="ARBA00053871"/>
    </source>
</evidence>
<dbReference type="Gene3D" id="1.20.120.1770">
    <property type="match status" value="1"/>
</dbReference>
<dbReference type="GO" id="GO:0016020">
    <property type="term" value="C:membrane"/>
    <property type="evidence" value="ECO:0007669"/>
    <property type="project" value="UniProtKB-SubCell"/>
</dbReference>
<dbReference type="Pfam" id="PF04526">
    <property type="entry name" value="DUF568"/>
    <property type="match status" value="1"/>
</dbReference>
<organism evidence="17 18">
    <name type="scientific">Citrus x changshan-huyou</name>
    <dbReference type="NCBI Taxonomy" id="2935761"/>
    <lineage>
        <taxon>Eukaryota</taxon>
        <taxon>Viridiplantae</taxon>
        <taxon>Streptophyta</taxon>
        <taxon>Embryophyta</taxon>
        <taxon>Tracheophyta</taxon>
        <taxon>Spermatophyta</taxon>
        <taxon>Magnoliopsida</taxon>
        <taxon>eudicotyledons</taxon>
        <taxon>Gunneridae</taxon>
        <taxon>Pentapetalae</taxon>
        <taxon>rosids</taxon>
        <taxon>malvids</taxon>
        <taxon>Sapindales</taxon>
        <taxon>Rutaceae</taxon>
        <taxon>Aurantioideae</taxon>
        <taxon>Citrus</taxon>
    </lineage>
</organism>
<comment type="subcellular location">
    <subcellularLocation>
        <location evidence="1">Membrane</location>
        <topology evidence="1">Multi-pass membrane protein</topology>
    </subcellularLocation>
</comment>
<evidence type="ECO:0000256" key="11">
    <source>
        <dbReference type="PIRNR" id="PIRNR037471"/>
    </source>
</evidence>
<evidence type="ECO:0000256" key="3">
    <source>
        <dbReference type="ARBA" id="ARBA00022617"/>
    </source>
</evidence>
<dbReference type="InterPro" id="IPR005018">
    <property type="entry name" value="DOMON_domain"/>
</dbReference>
<dbReference type="AlphaFoldDB" id="A0AAP0LMH9"/>
<dbReference type="Proteomes" id="UP001428341">
    <property type="component" value="Unassembled WGS sequence"/>
</dbReference>
<keyword evidence="2 11" id="KW-0813">Transport</keyword>
<evidence type="ECO:0000256" key="4">
    <source>
        <dbReference type="ARBA" id="ARBA00022692"/>
    </source>
</evidence>
<dbReference type="EMBL" id="JBCGBO010000024">
    <property type="protein sequence ID" value="KAK9181043.1"/>
    <property type="molecule type" value="Genomic_DNA"/>
</dbReference>
<feature type="domain" description="Cytochrome b561" evidence="16">
    <location>
        <begin position="177"/>
        <end position="370"/>
    </location>
</feature>
<dbReference type="GO" id="GO:0046872">
    <property type="term" value="F:metal ion binding"/>
    <property type="evidence" value="ECO:0007669"/>
    <property type="project" value="UniProtKB-KW"/>
</dbReference>
<feature type="transmembrane region" description="Helical" evidence="13">
    <location>
        <begin position="211"/>
        <end position="229"/>
    </location>
</feature>
<evidence type="ECO:0000256" key="9">
    <source>
        <dbReference type="ARBA" id="ARBA00023136"/>
    </source>
</evidence>
<evidence type="ECO:0000313" key="17">
    <source>
        <dbReference type="EMBL" id="KAK9181043.1"/>
    </source>
</evidence>
<protein>
    <recommendedName>
        <fullName evidence="11">Cytochrome b561 and DOMON domain-containing protein</fullName>
    </recommendedName>
</protein>
<dbReference type="PANTHER" id="PTHR23130:SF167">
    <property type="entry name" value="CYTOCHROME B561 AND DOMON DOMAIN-CONTAINING PROTEIN"/>
    <property type="match status" value="1"/>
</dbReference>
<evidence type="ECO:0000259" key="15">
    <source>
        <dbReference type="PROSITE" id="PS50836"/>
    </source>
</evidence>
<feature type="binding site" description="axial binding residue" evidence="12">
    <location>
        <position position="279"/>
    </location>
    <ligand>
        <name>heme b</name>
        <dbReference type="ChEBI" id="CHEBI:60344"/>
        <label>1</label>
    </ligand>
    <ligandPart>
        <name>Fe</name>
        <dbReference type="ChEBI" id="CHEBI:18248"/>
    </ligandPart>
</feature>
<keyword evidence="4 13" id="KW-0812">Transmembrane</keyword>
<dbReference type="CDD" id="cd09629">
    <property type="entry name" value="DOMON_CIL1_like"/>
    <property type="match status" value="1"/>
</dbReference>
<evidence type="ECO:0000259" key="16">
    <source>
        <dbReference type="PROSITE" id="PS50939"/>
    </source>
</evidence>
<dbReference type="InterPro" id="IPR017214">
    <property type="entry name" value="UCP037471"/>
</dbReference>
<comment type="function">
    <text evidence="10">May act as a catecholamine-responsive trans-membrane electron transporter.</text>
</comment>
<feature type="chain" id="PRO_5043008040" description="Cytochrome b561 and DOMON domain-containing protein" evidence="14">
    <location>
        <begin position="22"/>
        <end position="387"/>
    </location>
</feature>
<evidence type="ECO:0000256" key="5">
    <source>
        <dbReference type="ARBA" id="ARBA00022723"/>
    </source>
</evidence>
<keyword evidence="12" id="KW-0408">Iron</keyword>
<keyword evidence="18" id="KW-1185">Reference proteome</keyword>
<dbReference type="PROSITE" id="PS50836">
    <property type="entry name" value="DOMON"/>
    <property type="match status" value="1"/>
</dbReference>
<evidence type="ECO:0000313" key="18">
    <source>
        <dbReference type="Proteomes" id="UP001428341"/>
    </source>
</evidence>
<name>A0AAP0LMH9_9ROSI</name>
<evidence type="ECO:0000256" key="14">
    <source>
        <dbReference type="SAM" id="SignalP"/>
    </source>
</evidence>
<gene>
    <name evidence="17" type="ORF">WN944_024180</name>
</gene>
<keyword evidence="8 13" id="KW-1133">Transmembrane helix</keyword>
<evidence type="ECO:0000256" key="1">
    <source>
        <dbReference type="ARBA" id="ARBA00004141"/>
    </source>
</evidence>
<feature type="transmembrane region" description="Helical" evidence="13">
    <location>
        <begin position="342"/>
        <end position="369"/>
    </location>
</feature>
<feature type="transmembrane region" description="Helical" evidence="13">
    <location>
        <begin position="279"/>
        <end position="297"/>
    </location>
</feature>
<feature type="binding site" description="axial binding residue" evidence="12">
    <location>
        <position position="315"/>
    </location>
    <ligand>
        <name>heme b</name>
        <dbReference type="ChEBI" id="CHEBI:60344"/>
        <label>1</label>
    </ligand>
    <ligandPart>
        <name>Fe</name>
        <dbReference type="ChEBI" id="CHEBI:18248"/>
    </ligandPart>
</feature>
<evidence type="ECO:0000256" key="8">
    <source>
        <dbReference type="ARBA" id="ARBA00022989"/>
    </source>
</evidence>
<evidence type="ECO:0000256" key="6">
    <source>
        <dbReference type="ARBA" id="ARBA00022729"/>
    </source>
</evidence>
<dbReference type="FunFam" id="1.20.120.1770:FF:000007">
    <property type="entry name" value="Cytochrome b561 and DOMON domain-containing protein"/>
    <property type="match status" value="1"/>
</dbReference>
<dbReference type="CDD" id="cd08760">
    <property type="entry name" value="Cyt_b561_FRRS1_like"/>
    <property type="match status" value="1"/>
</dbReference>
<keyword evidence="7 11" id="KW-0249">Electron transport</keyword>
<evidence type="ECO:0000256" key="12">
    <source>
        <dbReference type="PIRSR" id="PIRSR037471-1"/>
    </source>
</evidence>
<keyword evidence="3" id="KW-0349">Heme</keyword>
<reference evidence="17 18" key="1">
    <citation type="submission" date="2024-05" db="EMBL/GenBank/DDBJ databases">
        <title>Haplotype-resolved chromosome-level genome assembly of Huyou (Citrus changshanensis).</title>
        <authorList>
            <person name="Miao C."/>
            <person name="Chen W."/>
            <person name="Wu Y."/>
            <person name="Wang L."/>
            <person name="Zhao S."/>
            <person name="Grierson D."/>
            <person name="Xu C."/>
            <person name="Chen K."/>
        </authorList>
    </citation>
    <scope>NUCLEOTIDE SEQUENCE [LARGE SCALE GENOMIC DNA]</scope>
    <source>
        <strain evidence="17">01-14</strain>
        <tissue evidence="17">Leaf</tissue>
    </source>
</reference>
<feature type="binding site" description="axial binding residue" evidence="12">
    <location>
        <position position="210"/>
    </location>
    <ligand>
        <name>heme b</name>
        <dbReference type="ChEBI" id="CHEBI:60344"/>
        <label>1</label>
    </ligand>
    <ligandPart>
        <name>Fe</name>
        <dbReference type="ChEBI" id="CHEBI:18248"/>
    </ligandPart>
</feature>
<dbReference type="PANTHER" id="PTHR23130">
    <property type="entry name" value="CYTOCHROME B561 AND DOMON DOMAIN-CONTAINING PROTEIN"/>
    <property type="match status" value="1"/>
</dbReference>
<dbReference type="SMART" id="SM00665">
    <property type="entry name" value="B561"/>
    <property type="match status" value="1"/>
</dbReference>
<comment type="caution">
    <text evidence="17">The sequence shown here is derived from an EMBL/GenBank/DDBJ whole genome shotgun (WGS) entry which is preliminary data.</text>
</comment>
<dbReference type="InterPro" id="IPR006593">
    <property type="entry name" value="Cyt_b561/ferric_Rdtase_TM"/>
</dbReference>
<proteinExistence type="predicted"/>
<keyword evidence="5 12" id="KW-0479">Metal-binding</keyword>
<feature type="transmembrane region" description="Helical" evidence="13">
    <location>
        <begin position="309"/>
        <end position="330"/>
    </location>
</feature>
<dbReference type="PROSITE" id="PS50939">
    <property type="entry name" value="CYTOCHROME_B561"/>
    <property type="match status" value="1"/>
</dbReference>
<comment type="cofactor">
    <cofactor evidence="11">
        <name>heme b</name>
        <dbReference type="ChEBI" id="CHEBI:60344"/>
    </cofactor>
    <text evidence="11">Binds 2 heme b groups non-covalently.</text>
</comment>
<keyword evidence="6 14" id="KW-0732">Signal</keyword>
<dbReference type="InterPro" id="IPR045265">
    <property type="entry name" value="AIR12_DOMON"/>
</dbReference>
<accession>A0AAP0LMH9</accession>
<sequence>MKRIFLIALFTLLLSSSSSFAQTTQTCTNYRFTTHNNKYCACVDLQALNSFLHWSYDEATGSVDLAYRHVGMQPTGWIAWAINPTGKGMVGSQSLVAYRNPNGILKAYTSPVMSYGTKLQEGNLSFQVPKISADFSNNEMIIYATIVLPKNMTTVSHVWQEGPVRSDNHLGMHSLGGDNVKSMGTLDLLSGKVTTTKGGTSGTLHFKQVHGIINAASWGFLMPVGAITARYMKVFQSADPAWFYAHIICQSSAYLLGIAGAGTGIYLGNKSHGIQHSTHRTIGILLLVLGFIQVLALKLRPKKEHKYRIWWNFYHHSVGYAIIILSIFNIFEGFNILNPLKIWRLVYACVLIVLGAIAVILEVVTWVIVIRRRRRIENPASNITAVA</sequence>